<accession>A0A164Y521</accession>
<evidence type="ECO:0000313" key="2">
    <source>
        <dbReference type="Proteomes" id="UP000076722"/>
    </source>
</evidence>
<organism evidence="1 2">
    <name type="scientific">Sistotremastrum niveocremeum HHB9708</name>
    <dbReference type="NCBI Taxonomy" id="1314777"/>
    <lineage>
        <taxon>Eukaryota</taxon>
        <taxon>Fungi</taxon>
        <taxon>Dikarya</taxon>
        <taxon>Basidiomycota</taxon>
        <taxon>Agaricomycotina</taxon>
        <taxon>Agaricomycetes</taxon>
        <taxon>Sistotremastrales</taxon>
        <taxon>Sistotremastraceae</taxon>
        <taxon>Sertulicium</taxon>
        <taxon>Sertulicium niveocremeum</taxon>
    </lineage>
</organism>
<name>A0A164Y521_9AGAM</name>
<gene>
    <name evidence="1" type="ORF">SISNIDRAFT_464049</name>
</gene>
<evidence type="ECO:0000313" key="1">
    <source>
        <dbReference type="EMBL" id="KZS96584.1"/>
    </source>
</evidence>
<dbReference type="AlphaFoldDB" id="A0A164Y521"/>
<dbReference type="Proteomes" id="UP000076722">
    <property type="component" value="Unassembled WGS sequence"/>
</dbReference>
<dbReference type="EMBL" id="KV419399">
    <property type="protein sequence ID" value="KZS96584.1"/>
    <property type="molecule type" value="Genomic_DNA"/>
</dbReference>
<reference evidence="1 2" key="1">
    <citation type="journal article" date="2016" name="Mol. Biol. Evol.">
        <title>Comparative Genomics of Early-Diverging Mushroom-Forming Fungi Provides Insights into the Origins of Lignocellulose Decay Capabilities.</title>
        <authorList>
            <person name="Nagy L.G."/>
            <person name="Riley R."/>
            <person name="Tritt A."/>
            <person name="Adam C."/>
            <person name="Daum C."/>
            <person name="Floudas D."/>
            <person name="Sun H."/>
            <person name="Yadav J.S."/>
            <person name="Pangilinan J."/>
            <person name="Larsson K.H."/>
            <person name="Matsuura K."/>
            <person name="Barry K."/>
            <person name="Labutti K."/>
            <person name="Kuo R."/>
            <person name="Ohm R.A."/>
            <person name="Bhattacharya S.S."/>
            <person name="Shirouzu T."/>
            <person name="Yoshinaga Y."/>
            <person name="Martin F.M."/>
            <person name="Grigoriev I.V."/>
            <person name="Hibbett D.S."/>
        </authorList>
    </citation>
    <scope>NUCLEOTIDE SEQUENCE [LARGE SCALE GENOMIC DNA]</scope>
    <source>
        <strain evidence="1 2">HHB9708</strain>
    </source>
</reference>
<proteinExistence type="predicted"/>
<keyword evidence="2" id="KW-1185">Reference proteome</keyword>
<sequence>MSTEEAGRRKGSVARCVLLSKRATATSGRVNVWNDFSRGGSHLARKMKKEELSDGGASQEGTMMFEEISSRARGRKKSADVEKYVVGYGVGSHRIGRLITIGVSNLSGGVSEKSMKTLGMAGWREGKLTPKQGFAGVKGAQDSEVRSGARCRRRQTLIAMTLPESLDDPDTVSRPSFNTFQWGDADQWGGSPEVPINCRPKTIRERLDDTPPTRDDRLVLAQRIGTRLSEYFSPIFADVGGLLRMMDRVPLVFTGVALKTFLQWRRFDNPAPNEKDRHRLDFFAPSSTFDAVHGELTSARQGWHAREEHSWLTEEMRATDEFPFVRVGTGRCTRVRFFERSVQGVLLTIVLGDVLVLESDLPMAKLYRCCHRRVLRVVYPLGGKMILPRREIMRHELHADDDTVELYDHARDALVDMEVVFAEGTIDINDYLL</sequence>
<protein>
    <submittedName>
        <fullName evidence="1">Uncharacterized protein</fullName>
    </submittedName>
</protein>